<evidence type="ECO:0000256" key="4">
    <source>
        <dbReference type="ARBA" id="ARBA00023157"/>
    </source>
</evidence>
<keyword evidence="4" id="KW-1015">Disulfide bond</keyword>
<dbReference type="STRING" id="1515612.SKP52_12305"/>
<evidence type="ECO:0000256" key="3">
    <source>
        <dbReference type="ARBA" id="ARBA00022748"/>
    </source>
</evidence>
<dbReference type="GO" id="GO:0030288">
    <property type="term" value="C:outer membrane-bounded periplasmic space"/>
    <property type="evidence" value="ECO:0007669"/>
    <property type="project" value="InterPro"/>
</dbReference>
<dbReference type="SUPFAM" id="SSF52833">
    <property type="entry name" value="Thioredoxin-like"/>
    <property type="match status" value="1"/>
</dbReference>
<dbReference type="Pfam" id="PF08534">
    <property type="entry name" value="Redoxin"/>
    <property type="match status" value="1"/>
</dbReference>
<keyword evidence="8" id="KW-1185">Reference proteome</keyword>
<dbReference type="EMBL" id="CP009122">
    <property type="protein sequence ID" value="AJA09356.1"/>
    <property type="molecule type" value="Genomic_DNA"/>
</dbReference>
<evidence type="ECO:0000313" key="8">
    <source>
        <dbReference type="Proteomes" id="UP000030907"/>
    </source>
</evidence>
<comment type="subcellular location">
    <subcellularLocation>
        <location evidence="1">Cell envelope</location>
    </subcellularLocation>
</comment>
<dbReference type="CDD" id="cd03010">
    <property type="entry name" value="TlpA_like_DsbE"/>
    <property type="match status" value="1"/>
</dbReference>
<evidence type="ECO:0000256" key="5">
    <source>
        <dbReference type="ARBA" id="ARBA00023284"/>
    </source>
</evidence>
<accession>A0A0A7PGV2</accession>
<keyword evidence="5" id="KW-0676">Redox-active center</keyword>
<dbReference type="AlphaFoldDB" id="A0A0A7PGV2"/>
<name>A0A0A7PGV2_9SPHN</name>
<keyword evidence="3" id="KW-0201">Cytochrome c-type biogenesis</keyword>
<dbReference type="InterPro" id="IPR004799">
    <property type="entry name" value="Periplasmic_diS_OxRdtase_DsbE"/>
</dbReference>
<organism evidence="7 8">
    <name type="scientific">Sphingopyxis fribergensis</name>
    <dbReference type="NCBI Taxonomy" id="1515612"/>
    <lineage>
        <taxon>Bacteria</taxon>
        <taxon>Pseudomonadati</taxon>
        <taxon>Pseudomonadota</taxon>
        <taxon>Alphaproteobacteria</taxon>
        <taxon>Sphingomonadales</taxon>
        <taxon>Sphingomonadaceae</taxon>
        <taxon>Sphingopyxis</taxon>
    </lineage>
</organism>
<evidence type="ECO:0000256" key="1">
    <source>
        <dbReference type="ARBA" id="ARBA00004196"/>
    </source>
</evidence>
<evidence type="ECO:0000313" key="7">
    <source>
        <dbReference type="EMBL" id="AJA09356.1"/>
    </source>
</evidence>
<dbReference type="InterPro" id="IPR036249">
    <property type="entry name" value="Thioredoxin-like_sf"/>
</dbReference>
<dbReference type="OrthoDB" id="9799347at2"/>
<comment type="similarity">
    <text evidence="2">Belongs to the thioredoxin family. DsbE subfamily.</text>
</comment>
<dbReference type="InterPro" id="IPR013740">
    <property type="entry name" value="Redoxin"/>
</dbReference>
<dbReference type="InterPro" id="IPR013766">
    <property type="entry name" value="Thioredoxin_domain"/>
</dbReference>
<evidence type="ECO:0000259" key="6">
    <source>
        <dbReference type="PROSITE" id="PS51352"/>
    </source>
</evidence>
<evidence type="ECO:0000256" key="2">
    <source>
        <dbReference type="ARBA" id="ARBA00007758"/>
    </source>
</evidence>
<dbReference type="PANTHER" id="PTHR42852">
    <property type="entry name" value="THIOL:DISULFIDE INTERCHANGE PROTEIN DSBE"/>
    <property type="match status" value="1"/>
</dbReference>
<dbReference type="RefSeq" id="WP_039575028.1">
    <property type="nucleotide sequence ID" value="NZ_CP009122.1"/>
</dbReference>
<dbReference type="GO" id="GO:0015036">
    <property type="term" value="F:disulfide oxidoreductase activity"/>
    <property type="evidence" value="ECO:0007669"/>
    <property type="project" value="InterPro"/>
</dbReference>
<gene>
    <name evidence="7" type="ORF">SKP52_12305</name>
</gene>
<dbReference type="PANTHER" id="PTHR42852:SF6">
    <property type="entry name" value="THIOL:DISULFIDE INTERCHANGE PROTEIN DSBE"/>
    <property type="match status" value="1"/>
</dbReference>
<dbReference type="HOGENOM" id="CLU_042529_19_0_5"/>
<protein>
    <submittedName>
        <fullName evidence="7">Thioredoxin-like protein</fullName>
    </submittedName>
</protein>
<feature type="domain" description="Thioredoxin" evidence="6">
    <location>
        <begin position="36"/>
        <end position="176"/>
    </location>
</feature>
<dbReference type="Proteomes" id="UP000030907">
    <property type="component" value="Chromosome"/>
</dbReference>
<dbReference type="GO" id="GO:0017004">
    <property type="term" value="P:cytochrome complex assembly"/>
    <property type="evidence" value="ECO:0007669"/>
    <property type="project" value="UniProtKB-KW"/>
</dbReference>
<proteinExistence type="inferred from homology"/>
<reference evidence="7 8" key="1">
    <citation type="journal article" date="2015" name="Int. J. Syst. Evol. Microbiol.">
        <title>Description of Sphingopyxis fribergensis sp. nov. - a soil bacterium with the ability to degrade styrene and phenylacetic acid.</title>
        <authorList>
            <person name="Oelschlagel M."/>
            <person name="Ruckert C."/>
            <person name="Kalinowski J."/>
            <person name="Schmidt G."/>
            <person name="Schlomann M."/>
            <person name="Tischler D."/>
        </authorList>
    </citation>
    <scope>NUCLEOTIDE SEQUENCE [LARGE SCALE GENOMIC DNA]</scope>
    <source>
        <strain evidence="7 8">Kp5.2</strain>
    </source>
</reference>
<dbReference type="Gene3D" id="3.40.30.10">
    <property type="entry name" value="Glutaredoxin"/>
    <property type="match status" value="1"/>
</dbReference>
<dbReference type="PROSITE" id="PS51352">
    <property type="entry name" value="THIOREDOXIN_2"/>
    <property type="match status" value="1"/>
</dbReference>
<sequence length="176" mass="19203">MKNRWVLFVPLAIMGLLFGAFVYRLVTPAETLIQSQWINKPMPLFDLPPATAGVEGLKSSQLADGRPRLVNVFASWCIPCRAEAPQLEALKAAGVPIDGIAIRDRPDDVAMFLREYGNPFDRIGSDMQSSVQIALGSSGVPETFLIDGKGIIREQIQGVILADQVPEIVAKLEAMK</sequence>
<dbReference type="KEGG" id="sphk:SKP52_12305"/>
<dbReference type="InterPro" id="IPR050553">
    <property type="entry name" value="Thioredoxin_ResA/DsbE_sf"/>
</dbReference>